<dbReference type="RefSeq" id="WP_123103393.1">
    <property type="nucleotide sequence ID" value="NZ_CP127527.1"/>
</dbReference>
<dbReference type="AlphaFoldDB" id="A0A3M8R418"/>
<dbReference type="SUPFAM" id="SSF52540">
    <property type="entry name" value="P-loop containing nucleoside triphosphate hydrolases"/>
    <property type="match status" value="1"/>
</dbReference>
<dbReference type="OrthoDB" id="9802264at2"/>
<dbReference type="PROSITE" id="PS00211">
    <property type="entry name" value="ABC_TRANSPORTER_1"/>
    <property type="match status" value="1"/>
</dbReference>
<sequence length="347" mass="37477">MEIHYRLERPIAMDVHLRVEGFTVLLGLSGEGKSTLLKAIAGLLPASGTPFGGLPVQQRPIGYLPQGYGLFPHLRAWENVAFPLLPGADRHREAMDLLARMGLADWSERYPATLSGGQRQRVALARALARRPQLLLLDEPTSALDMATRDEILEDLIAEMRQLQIPVLAVTHDPHLATMADRMAVLAGGTIVQEGTPRELFAEPANEAVARLVGFRNIFPATVASASSTGVWVSGPGWRLQTAPRPWARPGMAVAVGIRSEEVEIQDAAAGGENALCLQVAGLRDEGLALRLKLRGALSLDVLLPRLRQRDGGIIDPSGSLQVYMAPEHVHLFPPQGSADDQPREGG</sequence>
<dbReference type="PANTHER" id="PTHR42781">
    <property type="entry name" value="SPERMIDINE/PUTRESCINE IMPORT ATP-BINDING PROTEIN POTA"/>
    <property type="match status" value="1"/>
</dbReference>
<dbReference type="GO" id="GO:0005524">
    <property type="term" value="F:ATP binding"/>
    <property type="evidence" value="ECO:0007669"/>
    <property type="project" value="UniProtKB-KW"/>
</dbReference>
<gene>
    <name evidence="5" type="ORF">EC580_06630</name>
</gene>
<dbReference type="Gene3D" id="3.40.50.300">
    <property type="entry name" value="P-loop containing nucleotide triphosphate hydrolases"/>
    <property type="match status" value="1"/>
</dbReference>
<keyword evidence="3 5" id="KW-0067">ATP-binding</keyword>
<evidence type="ECO:0000259" key="4">
    <source>
        <dbReference type="PROSITE" id="PS50893"/>
    </source>
</evidence>
<comment type="caution">
    <text evidence="5">The sequence shown here is derived from an EMBL/GenBank/DDBJ whole genome shotgun (WGS) entry which is preliminary data.</text>
</comment>
<dbReference type="InterPro" id="IPR003439">
    <property type="entry name" value="ABC_transporter-like_ATP-bd"/>
</dbReference>
<dbReference type="InterPro" id="IPR050093">
    <property type="entry name" value="ABC_SmlMolc_Importer"/>
</dbReference>
<reference evidence="5" key="1">
    <citation type="submission" date="2018-10" db="EMBL/GenBank/DDBJ databases">
        <title>Acidithiobacillus sulfuriphilus sp. nov.: an extremely acidophilic sulfur-oxidizing chemolithotroph isolated from a neutral pH environment.</title>
        <authorList>
            <person name="Falagan C."/>
            <person name="Moya-Beltran A."/>
            <person name="Quatrini R."/>
            <person name="Johnson D.B."/>
        </authorList>
    </citation>
    <scope>NUCLEOTIDE SEQUENCE [LARGE SCALE GENOMIC DNA]</scope>
    <source>
        <strain evidence="5">CJ-2</strain>
    </source>
</reference>
<organism evidence="5">
    <name type="scientific">Acidithiobacillus sulfuriphilus</name>
    <dbReference type="NCBI Taxonomy" id="1867749"/>
    <lineage>
        <taxon>Bacteria</taxon>
        <taxon>Pseudomonadati</taxon>
        <taxon>Pseudomonadota</taxon>
        <taxon>Acidithiobacillia</taxon>
        <taxon>Acidithiobacillales</taxon>
        <taxon>Acidithiobacillaceae</taxon>
        <taxon>Acidithiobacillus</taxon>
    </lineage>
</organism>
<accession>A0A3M8R418</accession>
<evidence type="ECO:0000313" key="5">
    <source>
        <dbReference type="EMBL" id="RNF63307.1"/>
    </source>
</evidence>
<protein>
    <submittedName>
        <fullName evidence="5">ABC transporter ATP-binding protein</fullName>
    </submittedName>
</protein>
<evidence type="ECO:0000256" key="1">
    <source>
        <dbReference type="ARBA" id="ARBA00022448"/>
    </source>
</evidence>
<dbReference type="GO" id="GO:0016887">
    <property type="term" value="F:ATP hydrolysis activity"/>
    <property type="evidence" value="ECO:0007669"/>
    <property type="project" value="InterPro"/>
</dbReference>
<dbReference type="InterPro" id="IPR008995">
    <property type="entry name" value="Mo/tungstate-bd_C_term_dom"/>
</dbReference>
<evidence type="ECO:0000256" key="3">
    <source>
        <dbReference type="ARBA" id="ARBA00022840"/>
    </source>
</evidence>
<name>A0A3M8R418_9PROT</name>
<dbReference type="Pfam" id="PF00005">
    <property type="entry name" value="ABC_tran"/>
    <property type="match status" value="1"/>
</dbReference>
<dbReference type="InterPro" id="IPR027417">
    <property type="entry name" value="P-loop_NTPase"/>
</dbReference>
<dbReference type="SUPFAM" id="SSF50331">
    <property type="entry name" value="MOP-like"/>
    <property type="match status" value="1"/>
</dbReference>
<evidence type="ECO:0000256" key="2">
    <source>
        <dbReference type="ARBA" id="ARBA00022741"/>
    </source>
</evidence>
<dbReference type="PROSITE" id="PS50893">
    <property type="entry name" value="ABC_TRANSPORTER_2"/>
    <property type="match status" value="1"/>
</dbReference>
<dbReference type="PANTHER" id="PTHR42781:SF4">
    <property type="entry name" value="SPERMIDINE_PUTRESCINE IMPORT ATP-BINDING PROTEIN POTA"/>
    <property type="match status" value="1"/>
</dbReference>
<dbReference type="Gene3D" id="2.40.50.100">
    <property type="match status" value="1"/>
</dbReference>
<keyword evidence="1" id="KW-0813">Transport</keyword>
<keyword evidence="2" id="KW-0547">Nucleotide-binding</keyword>
<dbReference type="InterPro" id="IPR003593">
    <property type="entry name" value="AAA+_ATPase"/>
</dbReference>
<dbReference type="InterPro" id="IPR017871">
    <property type="entry name" value="ABC_transporter-like_CS"/>
</dbReference>
<proteinExistence type="predicted"/>
<dbReference type="SMART" id="SM00382">
    <property type="entry name" value="AAA"/>
    <property type="match status" value="1"/>
</dbReference>
<dbReference type="EMBL" id="RIZI01000157">
    <property type="protein sequence ID" value="RNF63307.1"/>
    <property type="molecule type" value="Genomic_DNA"/>
</dbReference>
<feature type="domain" description="ABC transporter" evidence="4">
    <location>
        <begin position="3"/>
        <end position="213"/>
    </location>
</feature>